<dbReference type="InterPro" id="IPR049940">
    <property type="entry name" value="GluQ/Sye"/>
</dbReference>
<organism evidence="11 12">
    <name type="scientific">Steroidobacter gossypii</name>
    <dbReference type="NCBI Taxonomy" id="2805490"/>
    <lineage>
        <taxon>Bacteria</taxon>
        <taxon>Pseudomonadati</taxon>
        <taxon>Pseudomonadota</taxon>
        <taxon>Gammaproteobacteria</taxon>
        <taxon>Steroidobacterales</taxon>
        <taxon>Steroidobacteraceae</taxon>
        <taxon>Steroidobacter</taxon>
    </lineage>
</organism>
<evidence type="ECO:0000256" key="4">
    <source>
        <dbReference type="ARBA" id="ARBA00022833"/>
    </source>
</evidence>
<feature type="binding site" evidence="7">
    <location>
        <begin position="25"/>
        <end position="29"/>
    </location>
    <ligand>
        <name>L-glutamate</name>
        <dbReference type="ChEBI" id="CHEBI:29985"/>
    </ligand>
</feature>
<feature type="region of interest" description="Disordered" evidence="9">
    <location>
        <begin position="1"/>
        <end position="27"/>
    </location>
</feature>
<keyword evidence="12" id="KW-1185">Reference proteome</keyword>
<dbReference type="Gene3D" id="3.40.50.620">
    <property type="entry name" value="HUPs"/>
    <property type="match status" value="1"/>
</dbReference>
<keyword evidence="3 7" id="KW-0547">Nucleotide-binding</keyword>
<evidence type="ECO:0000256" key="5">
    <source>
        <dbReference type="ARBA" id="ARBA00022840"/>
    </source>
</evidence>
<proteinExistence type="inferred from homology"/>
<feature type="binding site" evidence="7">
    <location>
        <position position="61"/>
    </location>
    <ligand>
        <name>L-glutamate</name>
        <dbReference type="ChEBI" id="CHEBI:29985"/>
    </ligand>
</feature>
<evidence type="ECO:0000256" key="2">
    <source>
        <dbReference type="ARBA" id="ARBA00022723"/>
    </source>
</evidence>
<comment type="function">
    <text evidence="7">Catalyzes the tRNA-independent activation of glutamate in presence of ATP and the subsequent transfer of glutamate onto a tRNA(Asp). Glutamate is transferred on the 2-amino-5-(4,5-dihydroxy-2-cyclopenten-1-yl) moiety of the queuosine in the wobble position of the QUC anticodon.</text>
</comment>
<dbReference type="Pfam" id="PF00749">
    <property type="entry name" value="tRNA-synt_1c"/>
    <property type="match status" value="1"/>
</dbReference>
<feature type="binding site" evidence="7">
    <location>
        <position position="142"/>
    </location>
    <ligand>
        <name>Zn(2+)</name>
        <dbReference type="ChEBI" id="CHEBI:29105"/>
    </ligand>
</feature>
<feature type="binding site" evidence="7">
    <location>
        <position position="200"/>
    </location>
    <ligand>
        <name>L-glutamate</name>
        <dbReference type="ChEBI" id="CHEBI:29985"/>
    </ligand>
</feature>
<dbReference type="InterPro" id="IPR020058">
    <property type="entry name" value="Glu/Gln-tRNA-synth_Ib_cat-dom"/>
</dbReference>
<dbReference type="NCBIfam" id="NF004314">
    <property type="entry name" value="PRK05710.1-3"/>
    <property type="match status" value="1"/>
</dbReference>
<dbReference type="EMBL" id="JAEVLS010000002">
    <property type="protein sequence ID" value="MBM0105293.1"/>
    <property type="molecule type" value="Genomic_DNA"/>
</dbReference>
<reference evidence="11 12" key="1">
    <citation type="journal article" date="2021" name="Int. J. Syst. Evol. Microbiol.">
        <title>Steroidobacter gossypii sp. nov., isolated from soil of cotton cropping field.</title>
        <authorList>
            <person name="Huang R."/>
            <person name="Yang S."/>
            <person name="Zhen C."/>
            <person name="Liu W."/>
        </authorList>
    </citation>
    <scope>NUCLEOTIDE SEQUENCE [LARGE SCALE GENOMIC DNA]</scope>
    <source>
        <strain evidence="11 12">S1-65</strain>
    </source>
</reference>
<feature type="binding site" evidence="7">
    <location>
        <position position="218"/>
    </location>
    <ligand>
        <name>L-glutamate</name>
        <dbReference type="ChEBI" id="CHEBI:29985"/>
    </ligand>
</feature>
<sequence>MVVRSEAQLHSSNPQLPPADPYRGRFAPSPTGPLHFGSLVAAVGSYLYTRQAGGEWLLRIEDLDTPREVPGSADLIIRTLDAFGFEWTGSILRQSSRREAYEAATQQLLNNGQAFVCSCSRSELQAAQSTAKGLFDTDELRYPGWCRSGPRAPERKTAVRLFVPLGETAVTDLLQGRFTVDVSAEVGDFVIRRRDGIHAYQLAVVVDDAFQGISAVVRGADLLHSTPRQVILQRMLNLPTPVYAHLPVATDVNGIKLSKSAGAAAIDITRPTYELWRALEFLQQAPPPELRRAGLATLWEWSIKHWQPQRLNGLRQAAIRAGREDGLT</sequence>
<evidence type="ECO:0000313" key="12">
    <source>
        <dbReference type="Proteomes" id="UP000661077"/>
    </source>
</evidence>
<dbReference type="GO" id="GO:0016874">
    <property type="term" value="F:ligase activity"/>
    <property type="evidence" value="ECO:0007669"/>
    <property type="project" value="UniProtKB-KW"/>
</dbReference>
<feature type="binding site" evidence="7">
    <location>
        <position position="146"/>
    </location>
    <ligand>
        <name>Zn(2+)</name>
        <dbReference type="ChEBI" id="CHEBI:29105"/>
    </ligand>
</feature>
<keyword evidence="6 7" id="KW-0030">Aminoacyl-tRNA synthetase</keyword>
<dbReference type="InterPro" id="IPR014729">
    <property type="entry name" value="Rossmann-like_a/b/a_fold"/>
</dbReference>
<dbReference type="SUPFAM" id="SSF52374">
    <property type="entry name" value="Nucleotidylyl transferase"/>
    <property type="match status" value="1"/>
</dbReference>
<evidence type="ECO:0000256" key="3">
    <source>
        <dbReference type="ARBA" id="ARBA00022741"/>
    </source>
</evidence>
<dbReference type="HAMAP" id="MF_01428">
    <property type="entry name" value="Glu_Q_tRNA_synth"/>
    <property type="match status" value="1"/>
</dbReference>
<evidence type="ECO:0000256" key="8">
    <source>
        <dbReference type="RuleBase" id="RU363037"/>
    </source>
</evidence>
<dbReference type="InterPro" id="IPR000924">
    <property type="entry name" value="Glu/Gln-tRNA-synth"/>
</dbReference>
<comment type="cofactor">
    <cofactor evidence="7">
        <name>Zn(2+)</name>
        <dbReference type="ChEBI" id="CHEBI:29105"/>
    </cofactor>
    <text evidence="7">Binds 1 zinc ion per subunit.</text>
</comment>
<comment type="caution">
    <text evidence="11">The sequence shown here is derived from an EMBL/GenBank/DDBJ whole genome shotgun (WGS) entry which is preliminary data.</text>
</comment>
<evidence type="ECO:0000259" key="10">
    <source>
        <dbReference type="Pfam" id="PF00749"/>
    </source>
</evidence>
<dbReference type="InterPro" id="IPR022380">
    <property type="entry name" value="Glu-Q_tRNA(Asp)_Synthase"/>
</dbReference>
<gene>
    <name evidence="11" type="primary">gluQRS</name>
    <name evidence="7" type="synonym">gluQ</name>
    <name evidence="11" type="ORF">JM946_11060</name>
</gene>
<evidence type="ECO:0000256" key="7">
    <source>
        <dbReference type="HAMAP-Rule" id="MF_01428"/>
    </source>
</evidence>
<feature type="binding site" evidence="7">
    <location>
        <position position="259"/>
    </location>
    <ligand>
        <name>ATP</name>
        <dbReference type="ChEBI" id="CHEBI:30616"/>
    </ligand>
</feature>
<comment type="similarity">
    <text evidence="7">Belongs to the class-I aminoacyl-tRNA synthetase family. GluQ subfamily.</text>
</comment>
<evidence type="ECO:0000256" key="6">
    <source>
        <dbReference type="ARBA" id="ARBA00023146"/>
    </source>
</evidence>
<keyword evidence="4 7" id="KW-0862">Zinc</keyword>
<dbReference type="PANTHER" id="PTHR43311">
    <property type="entry name" value="GLUTAMATE--TRNA LIGASE"/>
    <property type="match status" value="1"/>
</dbReference>
<keyword evidence="2 7" id="KW-0479">Metal-binding</keyword>
<dbReference type="PRINTS" id="PR00987">
    <property type="entry name" value="TRNASYNTHGLU"/>
</dbReference>
<feature type="short sequence motif" description="'KMSKS' region" evidence="7">
    <location>
        <begin position="256"/>
        <end position="260"/>
    </location>
</feature>
<keyword evidence="8" id="KW-0648">Protein biosynthesis</keyword>
<feature type="binding site" evidence="7">
    <location>
        <position position="117"/>
    </location>
    <ligand>
        <name>Zn(2+)</name>
        <dbReference type="ChEBI" id="CHEBI:29105"/>
    </ligand>
</feature>
<dbReference type="NCBIfam" id="TIGR03838">
    <property type="entry name" value="queuosine_YadB"/>
    <property type="match status" value="1"/>
</dbReference>
<dbReference type="PANTHER" id="PTHR43311:SF1">
    <property type="entry name" value="GLUTAMYL-Q TRNA(ASP) SYNTHETASE"/>
    <property type="match status" value="1"/>
</dbReference>
<keyword evidence="1 7" id="KW-0436">Ligase</keyword>
<keyword evidence="5 7" id="KW-0067">ATP-binding</keyword>
<name>A0ABS1WWH2_9GAMM</name>
<feature type="short sequence motif" description="'HIGH' region" evidence="7">
    <location>
        <begin position="28"/>
        <end position="38"/>
    </location>
</feature>
<feature type="domain" description="Glutamyl/glutaminyl-tRNA synthetase class Ib catalytic" evidence="10">
    <location>
        <begin position="23"/>
        <end position="266"/>
    </location>
</feature>
<evidence type="ECO:0000256" key="1">
    <source>
        <dbReference type="ARBA" id="ARBA00022598"/>
    </source>
</evidence>
<protein>
    <recommendedName>
        <fullName evidence="7">Glutamyl-Q tRNA(Asp) synthetase</fullName>
        <shortName evidence="7">Glu-Q-RSs</shortName>
        <ecNumber evidence="7">6.1.1.-</ecNumber>
    </recommendedName>
</protein>
<feature type="binding site" evidence="7">
    <location>
        <position position="119"/>
    </location>
    <ligand>
        <name>Zn(2+)</name>
        <dbReference type="ChEBI" id="CHEBI:29105"/>
    </ligand>
</feature>
<accession>A0ABS1WWH2</accession>
<evidence type="ECO:0000256" key="9">
    <source>
        <dbReference type="SAM" id="MobiDB-lite"/>
    </source>
</evidence>
<evidence type="ECO:0000313" key="11">
    <source>
        <dbReference type="EMBL" id="MBM0105293.1"/>
    </source>
</evidence>
<dbReference type="Proteomes" id="UP000661077">
    <property type="component" value="Unassembled WGS sequence"/>
</dbReference>
<dbReference type="EC" id="6.1.1.-" evidence="7"/>